<dbReference type="Pfam" id="PF06722">
    <property type="entry name" value="EryCIII-like_C"/>
    <property type="match status" value="1"/>
</dbReference>
<evidence type="ECO:0000313" key="2">
    <source>
        <dbReference type="EMBL" id="TDY48165.1"/>
    </source>
</evidence>
<evidence type="ECO:0000259" key="1">
    <source>
        <dbReference type="Pfam" id="PF06722"/>
    </source>
</evidence>
<sequence>MKVLIVSTPAPGLFNPLLAIGRILLSAGHEVACLTCSAFRQRVEGIGAKFHPLPAQVDLDPGNIHAVAPELKDIPPGPQWLRVSLERVFVDSIRGQHDGIQQALRDFPADVIVADDMFFGVLPMLLGRRSDRPPVIVCGTSVLHWRREDGAPVFSGLPPATTKAQFDKYAIIAQDYDRIVNQPLAFRLNQVLAGLDLGPVYTPLLESVVELADVDMQLSVPGFEFPRAMPATVNFVGALPIVPDQAPLPAWAHELDGSRKVVLVTQGTVANRDFGLLVAPTLAALANERDLLVVATAGGRSIDAIPGPIPANARLASYLPFEWILPKTDVFVTNGGYGSVNQAMSYSIPLVTAGLTEDKAAVNARVAWSGVGIDLETNQPSPEALREAIRTVLENPRYRGRASLMAEQFAAIDTRSEILRIVAAIGSR</sequence>
<organism evidence="2 3">
    <name type="scientific">Paraburkholderia rhizosphaerae</name>
    <dbReference type="NCBI Taxonomy" id="480658"/>
    <lineage>
        <taxon>Bacteria</taxon>
        <taxon>Pseudomonadati</taxon>
        <taxon>Pseudomonadota</taxon>
        <taxon>Betaproteobacteria</taxon>
        <taxon>Burkholderiales</taxon>
        <taxon>Burkholderiaceae</taxon>
        <taxon>Paraburkholderia</taxon>
    </lineage>
</organism>
<keyword evidence="2" id="KW-0808">Transferase</keyword>
<gene>
    <name evidence="2" type="ORF">BX592_111100</name>
</gene>
<dbReference type="GO" id="GO:0008194">
    <property type="term" value="F:UDP-glycosyltransferase activity"/>
    <property type="evidence" value="ECO:0007669"/>
    <property type="project" value="InterPro"/>
</dbReference>
<dbReference type="SUPFAM" id="SSF53756">
    <property type="entry name" value="UDP-Glycosyltransferase/glycogen phosphorylase"/>
    <property type="match status" value="1"/>
</dbReference>
<feature type="domain" description="Erythromycin biosynthesis protein CIII-like C-terminal" evidence="1">
    <location>
        <begin position="294"/>
        <end position="423"/>
    </location>
</feature>
<dbReference type="AlphaFoldDB" id="A0A4R8LRN4"/>
<dbReference type="GO" id="GO:0016758">
    <property type="term" value="F:hexosyltransferase activity"/>
    <property type="evidence" value="ECO:0007669"/>
    <property type="project" value="UniProtKB-ARBA"/>
</dbReference>
<protein>
    <submittedName>
        <fullName evidence="2">UDP:flavonoid glycosyltransferase YjiC (YdhE family)</fullName>
    </submittedName>
</protein>
<dbReference type="RefSeq" id="WP_134192809.1">
    <property type="nucleotide sequence ID" value="NZ_JBHLUW010000061.1"/>
</dbReference>
<dbReference type="Gene3D" id="3.40.50.2000">
    <property type="entry name" value="Glycogen Phosphorylase B"/>
    <property type="match status" value="2"/>
</dbReference>
<dbReference type="PANTHER" id="PTHR48050">
    <property type="entry name" value="STEROL 3-BETA-GLUCOSYLTRANSFERASE"/>
    <property type="match status" value="1"/>
</dbReference>
<accession>A0A4R8LRN4</accession>
<evidence type="ECO:0000313" key="3">
    <source>
        <dbReference type="Proteomes" id="UP000295509"/>
    </source>
</evidence>
<proteinExistence type="predicted"/>
<dbReference type="InterPro" id="IPR050426">
    <property type="entry name" value="Glycosyltransferase_28"/>
</dbReference>
<name>A0A4R8LRN4_9BURK</name>
<dbReference type="OrthoDB" id="9805366at2"/>
<dbReference type="FunFam" id="3.40.50.2000:FF:000072">
    <property type="entry name" value="Glycosyl transferase"/>
    <property type="match status" value="1"/>
</dbReference>
<comment type="caution">
    <text evidence="2">The sequence shown here is derived from an EMBL/GenBank/DDBJ whole genome shotgun (WGS) entry which is preliminary data.</text>
</comment>
<dbReference type="Proteomes" id="UP000295509">
    <property type="component" value="Unassembled WGS sequence"/>
</dbReference>
<keyword evidence="3" id="KW-1185">Reference proteome</keyword>
<dbReference type="GO" id="GO:0017000">
    <property type="term" value="P:antibiotic biosynthetic process"/>
    <property type="evidence" value="ECO:0007669"/>
    <property type="project" value="UniProtKB-ARBA"/>
</dbReference>
<dbReference type="EMBL" id="SORE01000011">
    <property type="protein sequence ID" value="TDY48165.1"/>
    <property type="molecule type" value="Genomic_DNA"/>
</dbReference>
<dbReference type="PANTHER" id="PTHR48050:SF13">
    <property type="entry name" value="STEROL 3-BETA-GLUCOSYLTRANSFERASE UGT80A2"/>
    <property type="match status" value="1"/>
</dbReference>
<reference evidence="2 3" key="1">
    <citation type="submission" date="2019-03" db="EMBL/GenBank/DDBJ databases">
        <title>Genomic Encyclopedia of Type Strains, Phase III (KMG-III): the genomes of soil and plant-associated and newly described type strains.</title>
        <authorList>
            <person name="Whitman W."/>
        </authorList>
    </citation>
    <scope>NUCLEOTIDE SEQUENCE [LARGE SCALE GENOMIC DNA]</scope>
    <source>
        <strain evidence="2 3">LMG 29544</strain>
    </source>
</reference>
<dbReference type="CDD" id="cd03784">
    <property type="entry name" value="GT1_Gtf-like"/>
    <property type="match status" value="1"/>
</dbReference>
<dbReference type="InterPro" id="IPR010610">
    <property type="entry name" value="EryCIII-like_C"/>
</dbReference>
<dbReference type="InterPro" id="IPR002213">
    <property type="entry name" value="UDP_glucos_trans"/>
</dbReference>